<dbReference type="Proteomes" id="UP000179807">
    <property type="component" value="Unassembled WGS sequence"/>
</dbReference>
<dbReference type="PROSITE" id="PS51419">
    <property type="entry name" value="RAB"/>
    <property type="match status" value="1"/>
</dbReference>
<keyword evidence="6" id="KW-1185">Reference proteome</keyword>
<dbReference type="InterPro" id="IPR050227">
    <property type="entry name" value="Rab"/>
</dbReference>
<dbReference type="InterPro" id="IPR005225">
    <property type="entry name" value="Small_GTP-bd"/>
</dbReference>
<keyword evidence="4" id="KW-0472">Membrane</keyword>
<evidence type="ECO:0000256" key="2">
    <source>
        <dbReference type="ARBA" id="ARBA00022741"/>
    </source>
</evidence>
<dbReference type="SMART" id="SM00173">
    <property type="entry name" value="RAS"/>
    <property type="match status" value="1"/>
</dbReference>
<dbReference type="InterPro" id="IPR001806">
    <property type="entry name" value="Small_GTPase"/>
</dbReference>
<dbReference type="GO" id="GO:0012505">
    <property type="term" value="C:endomembrane system"/>
    <property type="evidence" value="ECO:0007669"/>
    <property type="project" value="UniProtKB-SubCell"/>
</dbReference>
<dbReference type="GO" id="GO:0005525">
    <property type="term" value="F:GTP binding"/>
    <property type="evidence" value="ECO:0007669"/>
    <property type="project" value="UniProtKB-KW"/>
</dbReference>
<dbReference type="InterPro" id="IPR027417">
    <property type="entry name" value="P-loop_NTPase"/>
</dbReference>
<dbReference type="SMART" id="SM00174">
    <property type="entry name" value="RHO"/>
    <property type="match status" value="1"/>
</dbReference>
<dbReference type="GeneID" id="94833444"/>
<protein>
    <submittedName>
        <fullName evidence="5">Ras family protein</fullName>
    </submittedName>
</protein>
<sequence length="206" mass="22617">MQENSNNIYRIVIVGSSSVGKSSIIQRLVQGVFVEDLTPTCGADFCTYQCAVQSENVKLQIWDTAGQEKFKSISKSYFRGAVGAILVYDITSMGSFDSLTSWLNDIHEYCSPNAYILLVGNKSDLENQRQVGVQLVKDFADRHMLETIETSALSGKNIKEAFARLAFEVSTRVRNGQISTAPPVNKATQLTIANDKAQNGKNDGCC</sequence>
<dbReference type="PROSITE" id="PS51420">
    <property type="entry name" value="RHO"/>
    <property type="match status" value="1"/>
</dbReference>
<evidence type="ECO:0000313" key="6">
    <source>
        <dbReference type="Proteomes" id="UP000179807"/>
    </source>
</evidence>
<evidence type="ECO:0000313" key="5">
    <source>
        <dbReference type="EMBL" id="OHT13723.1"/>
    </source>
</evidence>
<keyword evidence="2" id="KW-0547">Nucleotide-binding</keyword>
<keyword evidence="3" id="KW-0342">GTP-binding</keyword>
<dbReference type="RefSeq" id="XP_068366859.1">
    <property type="nucleotide sequence ID" value="XM_068498740.1"/>
</dbReference>
<dbReference type="SMART" id="SM00177">
    <property type="entry name" value="ARF"/>
    <property type="match status" value="1"/>
</dbReference>
<gene>
    <name evidence="5" type="ORF">TRFO_16043</name>
</gene>
<reference evidence="5" key="1">
    <citation type="submission" date="2016-10" db="EMBL/GenBank/DDBJ databases">
        <authorList>
            <person name="Benchimol M."/>
            <person name="Almeida L.G."/>
            <person name="Vasconcelos A.T."/>
            <person name="Perreira-Neves A."/>
            <person name="Rosa I.A."/>
            <person name="Tasca T."/>
            <person name="Bogo M.R."/>
            <person name="de Souza W."/>
        </authorList>
    </citation>
    <scope>NUCLEOTIDE SEQUENCE [LARGE SCALE GENOMIC DNA]</scope>
    <source>
        <strain evidence="5">K</strain>
    </source>
</reference>
<dbReference type="VEuPathDB" id="TrichDB:TRFO_16043"/>
<dbReference type="GO" id="GO:0003924">
    <property type="term" value="F:GTPase activity"/>
    <property type="evidence" value="ECO:0007669"/>
    <property type="project" value="InterPro"/>
</dbReference>
<proteinExistence type="predicted"/>
<dbReference type="NCBIfam" id="TIGR00231">
    <property type="entry name" value="small_GTP"/>
    <property type="match status" value="1"/>
</dbReference>
<dbReference type="EMBL" id="MLAK01000485">
    <property type="protein sequence ID" value="OHT13723.1"/>
    <property type="molecule type" value="Genomic_DNA"/>
</dbReference>
<comment type="subcellular location">
    <subcellularLocation>
        <location evidence="1">Endomembrane system</location>
    </subcellularLocation>
</comment>
<evidence type="ECO:0000256" key="1">
    <source>
        <dbReference type="ARBA" id="ARBA00004308"/>
    </source>
</evidence>
<dbReference type="Pfam" id="PF00071">
    <property type="entry name" value="Ras"/>
    <property type="match status" value="1"/>
</dbReference>
<dbReference type="SMART" id="SM00176">
    <property type="entry name" value="RAN"/>
    <property type="match status" value="1"/>
</dbReference>
<accession>A0A1J4KR45</accession>
<organism evidence="5 6">
    <name type="scientific">Tritrichomonas foetus</name>
    <dbReference type="NCBI Taxonomy" id="1144522"/>
    <lineage>
        <taxon>Eukaryota</taxon>
        <taxon>Metamonada</taxon>
        <taxon>Parabasalia</taxon>
        <taxon>Tritrichomonadida</taxon>
        <taxon>Tritrichomonadidae</taxon>
        <taxon>Tritrichomonas</taxon>
    </lineage>
</organism>
<dbReference type="CDD" id="cd00154">
    <property type="entry name" value="Rab"/>
    <property type="match status" value="1"/>
</dbReference>
<dbReference type="FunFam" id="3.40.50.300:FF:000586">
    <property type="entry name" value="Rab family GTPase"/>
    <property type="match status" value="1"/>
</dbReference>
<dbReference type="SUPFAM" id="SSF52540">
    <property type="entry name" value="P-loop containing nucleoside triphosphate hydrolases"/>
    <property type="match status" value="1"/>
</dbReference>
<dbReference type="OrthoDB" id="9989112at2759"/>
<dbReference type="PROSITE" id="PS51421">
    <property type="entry name" value="RAS"/>
    <property type="match status" value="1"/>
</dbReference>
<dbReference type="AlphaFoldDB" id="A0A1J4KR45"/>
<dbReference type="PRINTS" id="PR00449">
    <property type="entry name" value="RASTRNSFRMNG"/>
</dbReference>
<name>A0A1J4KR45_9EUKA</name>
<dbReference type="SMART" id="SM00175">
    <property type="entry name" value="RAB"/>
    <property type="match status" value="1"/>
</dbReference>
<evidence type="ECO:0000256" key="3">
    <source>
        <dbReference type="ARBA" id="ARBA00023134"/>
    </source>
</evidence>
<comment type="caution">
    <text evidence="5">The sequence shown here is derived from an EMBL/GenBank/DDBJ whole genome shotgun (WGS) entry which is preliminary data.</text>
</comment>
<dbReference type="PANTHER" id="PTHR47977">
    <property type="entry name" value="RAS-RELATED PROTEIN RAB"/>
    <property type="match status" value="1"/>
</dbReference>
<dbReference type="Gene3D" id="3.40.50.300">
    <property type="entry name" value="P-loop containing nucleotide triphosphate hydrolases"/>
    <property type="match status" value="1"/>
</dbReference>
<evidence type="ECO:0000256" key="4">
    <source>
        <dbReference type="ARBA" id="ARBA00023136"/>
    </source>
</evidence>